<accession>A0A7T7XMD3</accession>
<evidence type="ECO:0000313" key="2">
    <source>
        <dbReference type="EMBL" id="QQO09014.1"/>
    </source>
</evidence>
<protein>
    <submittedName>
        <fullName evidence="2">FHA domain-containing protein</fullName>
    </submittedName>
</protein>
<dbReference type="Gene3D" id="2.60.200.20">
    <property type="match status" value="1"/>
</dbReference>
<dbReference type="InterPro" id="IPR008984">
    <property type="entry name" value="SMAD_FHA_dom_sf"/>
</dbReference>
<dbReference type="Pfam" id="PF16697">
    <property type="entry name" value="Yop-YscD_cpl"/>
    <property type="match status" value="1"/>
</dbReference>
<reference evidence="2" key="1">
    <citation type="submission" date="2021-01" db="EMBL/GenBank/DDBJ databases">
        <title>Description of Breznakiella homolactica.</title>
        <authorList>
            <person name="Song Y."/>
            <person name="Brune A."/>
        </authorList>
    </citation>
    <scope>NUCLEOTIDE SEQUENCE</scope>
    <source>
        <strain evidence="2">RmG30</strain>
    </source>
</reference>
<dbReference type="SUPFAM" id="SSF49879">
    <property type="entry name" value="SMAD/FHA domain"/>
    <property type="match status" value="1"/>
</dbReference>
<proteinExistence type="predicted"/>
<keyword evidence="3" id="KW-1185">Reference proteome</keyword>
<dbReference type="CDD" id="cd00060">
    <property type="entry name" value="FHA"/>
    <property type="match status" value="1"/>
</dbReference>
<dbReference type="Proteomes" id="UP000595917">
    <property type="component" value="Chromosome"/>
</dbReference>
<dbReference type="RefSeq" id="WP_215626319.1">
    <property type="nucleotide sequence ID" value="NZ_CP067089.2"/>
</dbReference>
<dbReference type="KEGG" id="bhc:JFL75_19110"/>
<dbReference type="InterPro" id="IPR032030">
    <property type="entry name" value="YscD_cytoplasmic_dom"/>
</dbReference>
<feature type="domain" description="YscD cytoplasmic" evidence="1">
    <location>
        <begin position="39"/>
        <end position="118"/>
    </location>
</feature>
<dbReference type="EMBL" id="CP067089">
    <property type="protein sequence ID" value="QQO09014.1"/>
    <property type="molecule type" value="Genomic_DNA"/>
</dbReference>
<dbReference type="AlphaFoldDB" id="A0A7T7XMD3"/>
<evidence type="ECO:0000259" key="1">
    <source>
        <dbReference type="Pfam" id="PF16697"/>
    </source>
</evidence>
<evidence type="ECO:0000313" key="3">
    <source>
        <dbReference type="Proteomes" id="UP000595917"/>
    </source>
</evidence>
<sequence length="121" mass="13269">MGFKYCKEGHVMDPSWKQCPVCLAPLRGWLVQLKDNLPGTVYTIHEGKSFIGSGADCEIRILDGNLSRQHAYMTIADSICSIVDLGNGALIKVNNCETVKTTLIDGDVIQLGDLSFKIKLL</sequence>
<organism evidence="2 3">
    <name type="scientific">Breznakiella homolactica</name>
    <dbReference type="NCBI Taxonomy" id="2798577"/>
    <lineage>
        <taxon>Bacteria</taxon>
        <taxon>Pseudomonadati</taxon>
        <taxon>Spirochaetota</taxon>
        <taxon>Spirochaetia</taxon>
        <taxon>Spirochaetales</taxon>
        <taxon>Breznakiellaceae</taxon>
        <taxon>Breznakiella</taxon>
    </lineage>
</organism>
<name>A0A7T7XMD3_9SPIR</name>
<gene>
    <name evidence="2" type="ORF">JFL75_19110</name>
</gene>